<dbReference type="Proteomes" id="UP000583929">
    <property type="component" value="Unassembled WGS sequence"/>
</dbReference>
<comment type="caution">
    <text evidence="2">The sequence shown here is derived from an EMBL/GenBank/DDBJ whole genome shotgun (WGS) entry which is preliminary data.</text>
</comment>
<sequence length="177" mass="20340">MKPFINNTRLRSNSSEQKTNIHKKQSSKPKSKRSSDLPLIPSIHLSQWNKGNWNLRHLLMPQFSIFCVSILIKVDDEPTMIITHHLSKALSASNEYSSSQHITFIFLNWNWIPSWDGPIQNLCCKRRTSATQLLQLRSIFQTLLNPSSKSIVLLLSKNHSHDYPTPSPNHSSSQQQN</sequence>
<reference evidence="2 3" key="1">
    <citation type="journal article" date="2020" name="bioRxiv">
        <title>Sequence and annotation of 42 cannabis genomes reveals extensive copy number variation in cannabinoid synthesis and pathogen resistance genes.</title>
        <authorList>
            <person name="Mckernan K.J."/>
            <person name="Helbert Y."/>
            <person name="Kane L.T."/>
            <person name="Ebling H."/>
            <person name="Zhang L."/>
            <person name="Liu B."/>
            <person name="Eaton Z."/>
            <person name="Mclaughlin S."/>
            <person name="Kingan S."/>
            <person name="Baybayan P."/>
            <person name="Concepcion G."/>
            <person name="Jordan M."/>
            <person name="Riva A."/>
            <person name="Barbazuk W."/>
            <person name="Harkins T."/>
        </authorList>
    </citation>
    <scope>NUCLEOTIDE SEQUENCE [LARGE SCALE GENOMIC DNA]</scope>
    <source>
        <strain evidence="3">cv. Jamaican Lion 4</strain>
        <tissue evidence="2">Leaf</tissue>
    </source>
</reference>
<keyword evidence="3" id="KW-1185">Reference proteome</keyword>
<name>A0A7J6HS01_CANSA</name>
<accession>A0A7J6HS01</accession>
<evidence type="ECO:0000313" key="3">
    <source>
        <dbReference type="Proteomes" id="UP000583929"/>
    </source>
</evidence>
<evidence type="ECO:0000313" key="2">
    <source>
        <dbReference type="EMBL" id="KAF4397661.1"/>
    </source>
</evidence>
<gene>
    <name evidence="2" type="ORF">G4B88_027401</name>
</gene>
<feature type="compositionally biased region" description="Polar residues" evidence="1">
    <location>
        <begin position="1"/>
        <end position="18"/>
    </location>
</feature>
<evidence type="ECO:0000256" key="1">
    <source>
        <dbReference type="SAM" id="MobiDB-lite"/>
    </source>
</evidence>
<organism evidence="2 3">
    <name type="scientific">Cannabis sativa</name>
    <name type="common">Hemp</name>
    <name type="synonym">Marijuana</name>
    <dbReference type="NCBI Taxonomy" id="3483"/>
    <lineage>
        <taxon>Eukaryota</taxon>
        <taxon>Viridiplantae</taxon>
        <taxon>Streptophyta</taxon>
        <taxon>Embryophyta</taxon>
        <taxon>Tracheophyta</taxon>
        <taxon>Spermatophyta</taxon>
        <taxon>Magnoliopsida</taxon>
        <taxon>eudicotyledons</taxon>
        <taxon>Gunneridae</taxon>
        <taxon>Pentapetalae</taxon>
        <taxon>rosids</taxon>
        <taxon>fabids</taxon>
        <taxon>Rosales</taxon>
        <taxon>Cannabaceae</taxon>
        <taxon>Cannabis</taxon>
    </lineage>
</organism>
<proteinExistence type="predicted"/>
<feature type="compositionally biased region" description="Basic residues" evidence="1">
    <location>
        <begin position="20"/>
        <end position="32"/>
    </location>
</feature>
<protein>
    <submittedName>
        <fullName evidence="2">Uncharacterized protein</fullName>
    </submittedName>
</protein>
<dbReference type="EMBL" id="JAATIQ010000033">
    <property type="protein sequence ID" value="KAF4397661.1"/>
    <property type="molecule type" value="Genomic_DNA"/>
</dbReference>
<feature type="region of interest" description="Disordered" evidence="1">
    <location>
        <begin position="1"/>
        <end position="35"/>
    </location>
</feature>
<dbReference type="AlphaFoldDB" id="A0A7J6HS01"/>